<evidence type="ECO:0000256" key="1">
    <source>
        <dbReference type="ARBA" id="ARBA00022676"/>
    </source>
</evidence>
<keyword evidence="3" id="KW-1133">Transmembrane helix</keyword>
<dbReference type="InterPro" id="IPR001173">
    <property type="entry name" value="Glyco_trans_2-like"/>
</dbReference>
<feature type="transmembrane region" description="Helical" evidence="3">
    <location>
        <begin position="330"/>
        <end position="349"/>
    </location>
</feature>
<evidence type="ECO:0000256" key="3">
    <source>
        <dbReference type="SAM" id="Phobius"/>
    </source>
</evidence>
<evidence type="ECO:0000256" key="2">
    <source>
        <dbReference type="ARBA" id="ARBA00022679"/>
    </source>
</evidence>
<accession>A0A9Q5SRE0</accession>
<keyword evidence="2" id="KW-0808">Transferase</keyword>
<dbReference type="InterPro" id="IPR029044">
    <property type="entry name" value="Nucleotide-diphossugar_trans"/>
</dbReference>
<evidence type="ECO:0000313" key="5">
    <source>
        <dbReference type="EMBL" id="OUO05078.1"/>
    </source>
</evidence>
<feature type="domain" description="Glycosyltransferase 2-like" evidence="4">
    <location>
        <begin position="15"/>
        <end position="180"/>
    </location>
</feature>
<comment type="caution">
    <text evidence="5">The sequence shown here is derived from an EMBL/GenBank/DDBJ whole genome shotgun (WGS) entry which is preliminary data.</text>
</comment>
<dbReference type="PANTHER" id="PTHR22916:SF51">
    <property type="entry name" value="GLYCOSYLTRANSFERASE EPSH-RELATED"/>
    <property type="match status" value="1"/>
</dbReference>
<dbReference type="EMBL" id="NFIJ01000009">
    <property type="protein sequence ID" value="OUO05078.1"/>
    <property type="molecule type" value="Genomic_DNA"/>
</dbReference>
<dbReference type="GO" id="GO:0016758">
    <property type="term" value="F:hexosyltransferase activity"/>
    <property type="evidence" value="ECO:0007669"/>
    <property type="project" value="UniProtKB-ARBA"/>
</dbReference>
<protein>
    <recommendedName>
        <fullName evidence="4">Glycosyltransferase 2-like domain-containing protein</fullName>
    </recommendedName>
</protein>
<dbReference type="PANTHER" id="PTHR22916">
    <property type="entry name" value="GLYCOSYLTRANSFERASE"/>
    <property type="match status" value="1"/>
</dbReference>
<dbReference type="CDD" id="cd00761">
    <property type="entry name" value="Glyco_tranf_GTA_type"/>
    <property type="match status" value="1"/>
</dbReference>
<reference evidence="6" key="1">
    <citation type="submission" date="2017-04" db="EMBL/GenBank/DDBJ databases">
        <title>Function of individual gut microbiota members based on whole genome sequencing of pure cultures obtained from chicken caecum.</title>
        <authorList>
            <person name="Medvecky M."/>
            <person name="Cejkova D."/>
            <person name="Polansky O."/>
            <person name="Karasova D."/>
            <person name="Kubasova T."/>
            <person name="Cizek A."/>
            <person name="Rychlik I."/>
        </authorList>
    </citation>
    <scope>NUCLEOTIDE SEQUENCE [LARGE SCALE GENOMIC DNA]</scope>
    <source>
        <strain evidence="6">An42</strain>
    </source>
</reference>
<keyword evidence="3" id="KW-0812">Transmembrane</keyword>
<dbReference type="RefSeq" id="WP_087375460.1">
    <property type="nucleotide sequence ID" value="NZ_CAJLBM010000004.1"/>
</dbReference>
<dbReference type="Proteomes" id="UP000195975">
    <property type="component" value="Unassembled WGS sequence"/>
</dbReference>
<keyword evidence="3" id="KW-0472">Membrane</keyword>
<dbReference type="Gene3D" id="3.90.550.10">
    <property type="entry name" value="Spore Coat Polysaccharide Biosynthesis Protein SpsA, Chain A"/>
    <property type="match status" value="1"/>
</dbReference>
<organism evidence="5 6">
    <name type="scientific">Parabacteroides johnsonii</name>
    <dbReference type="NCBI Taxonomy" id="387661"/>
    <lineage>
        <taxon>Bacteria</taxon>
        <taxon>Pseudomonadati</taxon>
        <taxon>Bacteroidota</taxon>
        <taxon>Bacteroidia</taxon>
        <taxon>Bacteroidales</taxon>
        <taxon>Tannerellaceae</taxon>
        <taxon>Parabacteroides</taxon>
    </lineage>
</organism>
<name>A0A9Q5SRE0_9BACT</name>
<gene>
    <name evidence="5" type="ORF">B5F96_10155</name>
</gene>
<dbReference type="Pfam" id="PF00535">
    <property type="entry name" value="Glycos_transf_2"/>
    <property type="match status" value="1"/>
</dbReference>
<evidence type="ECO:0000259" key="4">
    <source>
        <dbReference type="Pfam" id="PF00535"/>
    </source>
</evidence>
<sequence length="363" mass="42291">MERSAIDRIRRCKISVIVPIYKAEKTLSKCISSILEQSLPDFELLLIDDGSPDASSSICEDWADRDERIRVFHQQNAGVSAARNKGLVEATGEYVCFVDSDDWVKTDYLKDLYEALLSDDSKSGLIVHGFVECLPDGRVISEIKLQDKILKEKQFADAFIQDDICRLGYICSKLYRKDLIDKHNIAFNTEVACCEDLLFMLEYLLYCDYIVYGKSTHYIYVRYCTSQSVRVNSFESEYVCFLQYISLAEQIKHKYGLSSEDMEAVYRSLMVCFRRTLKTDYQPGNTVLRKERLMHLRKLVDTRLEMIRFYYHPVYKIDLFGRYLLLHRMFYLYDLLMTTVFLLGIRSVFMGPKSSSMISSPIP</sequence>
<proteinExistence type="predicted"/>
<keyword evidence="1" id="KW-0328">Glycosyltransferase</keyword>
<dbReference type="SUPFAM" id="SSF53448">
    <property type="entry name" value="Nucleotide-diphospho-sugar transferases"/>
    <property type="match status" value="1"/>
</dbReference>
<dbReference type="AlphaFoldDB" id="A0A9Q5SRE0"/>
<evidence type="ECO:0000313" key="6">
    <source>
        <dbReference type="Proteomes" id="UP000195975"/>
    </source>
</evidence>